<reference evidence="8 9" key="1">
    <citation type="submission" date="2016-10" db="EMBL/GenBank/DDBJ databases">
        <authorList>
            <person name="de Groot N.N."/>
        </authorList>
    </citation>
    <scope>NUCLEOTIDE SEQUENCE [LARGE SCALE GENOMIC DNA]</scope>
    <source>
        <strain evidence="8 9">CGMCC 1.10836</strain>
    </source>
</reference>
<feature type="transmembrane region" description="Helical" evidence="7">
    <location>
        <begin position="118"/>
        <end position="136"/>
    </location>
</feature>
<evidence type="ECO:0000256" key="5">
    <source>
        <dbReference type="ARBA" id="ARBA00022989"/>
    </source>
</evidence>
<name>A0A1H8CYY0_9RHOB</name>
<evidence type="ECO:0000313" key="8">
    <source>
        <dbReference type="EMBL" id="SEN00089.1"/>
    </source>
</evidence>
<feature type="transmembrane region" description="Helical" evidence="7">
    <location>
        <begin position="423"/>
        <end position="441"/>
    </location>
</feature>
<dbReference type="Pfam" id="PF13440">
    <property type="entry name" value="Polysacc_synt_3"/>
    <property type="match status" value="1"/>
</dbReference>
<evidence type="ECO:0000256" key="2">
    <source>
        <dbReference type="ARBA" id="ARBA00007430"/>
    </source>
</evidence>
<keyword evidence="9" id="KW-1185">Reference proteome</keyword>
<feature type="transmembrane region" description="Helical" evidence="7">
    <location>
        <begin position="254"/>
        <end position="277"/>
    </location>
</feature>
<feature type="transmembrane region" description="Helical" evidence="7">
    <location>
        <begin position="389"/>
        <end position="411"/>
    </location>
</feature>
<comment type="similarity">
    <text evidence="2">Belongs to the polysaccharide synthase family.</text>
</comment>
<protein>
    <submittedName>
        <fullName evidence="8">Membrane protein involved in the export of O-antigen and teichoic acid</fullName>
    </submittedName>
</protein>
<dbReference type="AlphaFoldDB" id="A0A1H8CYY0"/>
<feature type="transmembrane region" description="Helical" evidence="7">
    <location>
        <begin position="364"/>
        <end position="383"/>
    </location>
</feature>
<evidence type="ECO:0000256" key="4">
    <source>
        <dbReference type="ARBA" id="ARBA00022692"/>
    </source>
</evidence>
<feature type="transmembrane region" description="Helical" evidence="7">
    <location>
        <begin position="148"/>
        <end position="172"/>
    </location>
</feature>
<organism evidence="8 9">
    <name type="scientific">Pseudorhodobacter antarcticus</name>
    <dbReference type="NCBI Taxonomy" id="1077947"/>
    <lineage>
        <taxon>Bacteria</taxon>
        <taxon>Pseudomonadati</taxon>
        <taxon>Pseudomonadota</taxon>
        <taxon>Alphaproteobacteria</taxon>
        <taxon>Rhodobacterales</taxon>
        <taxon>Paracoccaceae</taxon>
        <taxon>Pseudorhodobacter</taxon>
    </lineage>
</organism>
<feature type="transmembrane region" description="Helical" evidence="7">
    <location>
        <begin position="85"/>
        <end position="112"/>
    </location>
</feature>
<dbReference type="Proteomes" id="UP000183002">
    <property type="component" value="Unassembled WGS sequence"/>
</dbReference>
<dbReference type="PANTHER" id="PTHR30250">
    <property type="entry name" value="PST FAMILY PREDICTED COLANIC ACID TRANSPORTER"/>
    <property type="match status" value="1"/>
</dbReference>
<accession>A0A1H8CYY0</accession>
<feature type="transmembrane region" description="Helical" evidence="7">
    <location>
        <begin position="217"/>
        <end position="234"/>
    </location>
</feature>
<dbReference type="RefSeq" id="WP_050518484.1">
    <property type="nucleotide sequence ID" value="NZ_FOCO01000006.1"/>
</dbReference>
<dbReference type="STRING" id="1077947.SAMN05216227_10063"/>
<comment type="subcellular location">
    <subcellularLocation>
        <location evidence="1">Cell membrane</location>
        <topology evidence="1">Multi-pass membrane protein</topology>
    </subcellularLocation>
</comment>
<feature type="transmembrane region" description="Helical" evidence="7">
    <location>
        <begin position="329"/>
        <end position="352"/>
    </location>
</feature>
<dbReference type="PANTHER" id="PTHR30250:SF10">
    <property type="entry name" value="LIPOPOLYSACCHARIDE BIOSYNTHESIS PROTEIN WZXC"/>
    <property type="match status" value="1"/>
</dbReference>
<keyword evidence="5 7" id="KW-1133">Transmembrane helix</keyword>
<feature type="transmembrane region" description="Helical" evidence="7">
    <location>
        <begin position="298"/>
        <end position="317"/>
    </location>
</feature>
<evidence type="ECO:0000256" key="7">
    <source>
        <dbReference type="SAM" id="Phobius"/>
    </source>
</evidence>
<feature type="transmembrane region" description="Helical" evidence="7">
    <location>
        <begin position="178"/>
        <end position="196"/>
    </location>
</feature>
<keyword evidence="4 7" id="KW-0812">Transmembrane</keyword>
<keyword evidence="6 7" id="KW-0472">Membrane</keyword>
<dbReference type="OrthoDB" id="7605542at2"/>
<gene>
    <name evidence="8" type="ORF">SAMN05216227_10063</name>
</gene>
<evidence type="ECO:0000313" key="9">
    <source>
        <dbReference type="Proteomes" id="UP000183002"/>
    </source>
</evidence>
<keyword evidence="3" id="KW-1003">Cell membrane</keyword>
<sequence>MSETPIEGAGIWSRAARGSAWTAMSFVAAQGFRLISNLILTRLLFPEAFGIMALVTVMLVGLTLFSDMGTGPAIMQSKRGDDPEFLNTAWTIQILRGGVLWLMACAVAYPAALFYDQPLIAMLLPVAAMSLLFAGFEPTRVDTANRHLLLGRLTVLDLISTLLGIVVMLVLAYVFRSVWALAVGGVITAAIRLALLSSFLPGASNRLRWEGPAVHELLHFGFWIFLSSVCGFLVSQGDRAILGKFLTIEGLGIYNIGAFLAMFPIMLGSTVTARILIPIYREHGVDTDVAALARLRRLRYYLTGGLLACLAFLALAGPFIVQTLYDDRYLAAGGVMVAICAVQMIVVVFLTYDQAALARGDSRGFFLVSAAKASLMAVGFLVGAVNMGLFGAMVGQALAMLLYMPVIARLAARHKVWDARHDVLFLVLALCLGALAVWVNWADVALLIPGSGGGFHGGRIE</sequence>
<proteinExistence type="inferred from homology"/>
<dbReference type="InterPro" id="IPR050833">
    <property type="entry name" value="Poly_Biosynth_Transport"/>
</dbReference>
<evidence type="ECO:0000256" key="3">
    <source>
        <dbReference type="ARBA" id="ARBA00022475"/>
    </source>
</evidence>
<dbReference type="EMBL" id="FOCO01000006">
    <property type="protein sequence ID" value="SEN00089.1"/>
    <property type="molecule type" value="Genomic_DNA"/>
</dbReference>
<evidence type="ECO:0000256" key="1">
    <source>
        <dbReference type="ARBA" id="ARBA00004651"/>
    </source>
</evidence>
<dbReference type="GO" id="GO:0005886">
    <property type="term" value="C:plasma membrane"/>
    <property type="evidence" value="ECO:0007669"/>
    <property type="project" value="UniProtKB-SubCell"/>
</dbReference>
<evidence type="ECO:0000256" key="6">
    <source>
        <dbReference type="ARBA" id="ARBA00023136"/>
    </source>
</evidence>
<feature type="transmembrane region" description="Helical" evidence="7">
    <location>
        <begin position="43"/>
        <end position="65"/>
    </location>
</feature>